<dbReference type="Proteomes" id="UP000054342">
    <property type="component" value="Unassembled WGS sequence"/>
</dbReference>
<feature type="compositionally biased region" description="Low complexity" evidence="1">
    <location>
        <begin position="380"/>
        <end position="395"/>
    </location>
</feature>
<dbReference type="Pfam" id="PF20684">
    <property type="entry name" value="Fung_rhodopsin"/>
    <property type="match status" value="1"/>
</dbReference>
<feature type="compositionally biased region" description="Basic and acidic residues" evidence="1">
    <location>
        <begin position="365"/>
        <end position="379"/>
    </location>
</feature>
<accession>A0A0D2E619</accession>
<feature type="transmembrane region" description="Helical" evidence="2">
    <location>
        <begin position="25"/>
        <end position="47"/>
    </location>
</feature>
<dbReference type="PANTHER" id="PTHR38794:SF3">
    <property type="entry name" value="INTEGRAL MEMBRANE PROTEIN"/>
    <property type="match status" value="1"/>
</dbReference>
<sequence>MATARALIARTPVISATAKGPVVNLVSWVALATLCLAVITVLISKLVVLRRLMWADSIITTAMLFSIGFTIAINNQVSNGLGSLLSSVSQEEYEGFQKAGYAWNILYIWSLALGKLSTLSLLIALAPNKSYHRMPMRAVGGIILVWAFTAVFSSAFQCDLPHPYLITTGKCFSQTGFWDAFGVIDILTDVAIMALPMFLVYNLQLVTKKKIAVCFAFSFRIGAVACTVWRLTEIHRFFERGTDVTFNSWLPTIATILEVFFSVFSACVPHLRPFMDSIQAGYLSGVVQEDGRFGYGNDSYLMGKTAQSKAISAVRSQALTSDVRGESLDLPRQGTTLADTGERGIGQALTSSSRVVIHSGRGGKAQKDDMDPRPERNRSDSINSNGGRSDGSDGSKAMIIKTTKEWSISYQDA</sequence>
<feature type="transmembrane region" description="Helical" evidence="2">
    <location>
        <begin position="138"/>
        <end position="156"/>
    </location>
</feature>
<reference evidence="4 5" key="1">
    <citation type="submission" date="2015-01" db="EMBL/GenBank/DDBJ databases">
        <title>The Genome Sequence of Exophiala xenobiotica CBS118157.</title>
        <authorList>
            <consortium name="The Broad Institute Genomics Platform"/>
            <person name="Cuomo C."/>
            <person name="de Hoog S."/>
            <person name="Gorbushina A."/>
            <person name="Stielow B."/>
            <person name="Teixiera M."/>
            <person name="Abouelleil A."/>
            <person name="Chapman S.B."/>
            <person name="Priest M."/>
            <person name="Young S.K."/>
            <person name="Wortman J."/>
            <person name="Nusbaum C."/>
            <person name="Birren B."/>
        </authorList>
    </citation>
    <scope>NUCLEOTIDE SEQUENCE [LARGE SCALE GENOMIC DNA]</scope>
    <source>
        <strain evidence="4 5">CBS 118157</strain>
    </source>
</reference>
<keyword evidence="5" id="KW-1185">Reference proteome</keyword>
<keyword evidence="2" id="KW-1133">Transmembrane helix</keyword>
<dbReference type="RefSeq" id="XP_013310774.1">
    <property type="nucleotide sequence ID" value="XM_013455320.1"/>
</dbReference>
<dbReference type="InterPro" id="IPR049326">
    <property type="entry name" value="Rhodopsin_dom_fungi"/>
</dbReference>
<dbReference type="OrthoDB" id="3918601at2759"/>
<feature type="transmembrane region" description="Helical" evidence="2">
    <location>
        <begin position="211"/>
        <end position="232"/>
    </location>
</feature>
<dbReference type="GeneID" id="25333711"/>
<evidence type="ECO:0000256" key="1">
    <source>
        <dbReference type="SAM" id="MobiDB-lite"/>
    </source>
</evidence>
<dbReference type="PANTHER" id="PTHR38794">
    <property type="entry name" value="INTEGRAL MEMBRANE PROTEIN"/>
    <property type="match status" value="1"/>
</dbReference>
<dbReference type="STRING" id="348802.A0A0D2E619"/>
<keyword evidence="2" id="KW-0812">Transmembrane</keyword>
<evidence type="ECO:0000313" key="5">
    <source>
        <dbReference type="Proteomes" id="UP000054342"/>
    </source>
</evidence>
<dbReference type="AlphaFoldDB" id="A0A0D2E619"/>
<evidence type="ECO:0000256" key="2">
    <source>
        <dbReference type="SAM" id="Phobius"/>
    </source>
</evidence>
<protein>
    <recommendedName>
        <fullName evidence="3">Rhodopsin domain-containing protein</fullName>
    </recommendedName>
</protein>
<proteinExistence type="predicted"/>
<gene>
    <name evidence="4" type="ORF">PV05_11803</name>
</gene>
<keyword evidence="2" id="KW-0472">Membrane</keyword>
<dbReference type="HOGENOM" id="CLU_036632_5_0_1"/>
<feature type="transmembrane region" description="Helical" evidence="2">
    <location>
        <begin position="176"/>
        <end position="199"/>
    </location>
</feature>
<evidence type="ECO:0000259" key="3">
    <source>
        <dbReference type="Pfam" id="PF20684"/>
    </source>
</evidence>
<feature type="region of interest" description="Disordered" evidence="1">
    <location>
        <begin position="356"/>
        <end position="413"/>
    </location>
</feature>
<feature type="transmembrane region" description="Helical" evidence="2">
    <location>
        <begin position="252"/>
        <end position="271"/>
    </location>
</feature>
<organism evidence="4 5">
    <name type="scientific">Exophiala xenobiotica</name>
    <dbReference type="NCBI Taxonomy" id="348802"/>
    <lineage>
        <taxon>Eukaryota</taxon>
        <taxon>Fungi</taxon>
        <taxon>Dikarya</taxon>
        <taxon>Ascomycota</taxon>
        <taxon>Pezizomycotina</taxon>
        <taxon>Eurotiomycetes</taxon>
        <taxon>Chaetothyriomycetidae</taxon>
        <taxon>Chaetothyriales</taxon>
        <taxon>Herpotrichiellaceae</taxon>
        <taxon>Exophiala</taxon>
    </lineage>
</organism>
<name>A0A0D2E619_9EURO</name>
<feature type="transmembrane region" description="Helical" evidence="2">
    <location>
        <begin position="106"/>
        <end position="126"/>
    </location>
</feature>
<feature type="domain" description="Rhodopsin" evidence="3">
    <location>
        <begin position="42"/>
        <end position="275"/>
    </location>
</feature>
<dbReference type="EMBL" id="KN847323">
    <property type="protein sequence ID" value="KIW50190.1"/>
    <property type="molecule type" value="Genomic_DNA"/>
</dbReference>
<evidence type="ECO:0000313" key="4">
    <source>
        <dbReference type="EMBL" id="KIW50190.1"/>
    </source>
</evidence>